<feature type="transmembrane region" description="Helical" evidence="1">
    <location>
        <begin position="57"/>
        <end position="76"/>
    </location>
</feature>
<dbReference type="PANTHER" id="PTHR11161">
    <property type="entry name" value="O-ACYLTRANSFERASE"/>
    <property type="match status" value="1"/>
</dbReference>
<feature type="transmembrane region" description="Helical" evidence="1">
    <location>
        <begin position="278"/>
        <end position="299"/>
    </location>
</feature>
<gene>
    <name evidence="3" type="ORF">CH357_02315</name>
</gene>
<comment type="caution">
    <text evidence="3">The sequence shown here is derived from an EMBL/GenBank/DDBJ whole genome shotgun (WGS) entry which is preliminary data.</text>
</comment>
<keyword evidence="1" id="KW-0472">Membrane</keyword>
<keyword evidence="4" id="KW-1185">Reference proteome</keyword>
<dbReference type="Proteomes" id="UP000232196">
    <property type="component" value="Unassembled WGS sequence"/>
</dbReference>
<dbReference type="Pfam" id="PF01757">
    <property type="entry name" value="Acyl_transf_3"/>
    <property type="match status" value="1"/>
</dbReference>
<evidence type="ECO:0000256" key="1">
    <source>
        <dbReference type="SAM" id="Phobius"/>
    </source>
</evidence>
<organism evidence="3 4">
    <name type="scientific">Leptospira hartskeerlii</name>
    <dbReference type="NCBI Taxonomy" id="2023177"/>
    <lineage>
        <taxon>Bacteria</taxon>
        <taxon>Pseudomonadati</taxon>
        <taxon>Spirochaetota</taxon>
        <taxon>Spirochaetia</taxon>
        <taxon>Leptospirales</taxon>
        <taxon>Leptospiraceae</taxon>
        <taxon>Leptospira</taxon>
    </lineage>
</organism>
<dbReference type="AlphaFoldDB" id="A0A2M9XID4"/>
<sequence>MKSYILSIFASKKGEIESLNGIRAIAILMVMTNHLWVSKQPIMGEMPFWLSWFVENQTTIVDVFFVLGGFLNYGGILQFYKKENSFPYRKFIVNRSLRILPAYYAALAFSYYYFSKQIAGLKNIPNPNADLIWLIDKGQKALDYVWADGIFLSNFFPRVLDVGWYISLEQQIYFLMVVLGPFFLFSKTKKIRVIILSIIYIIPFLSRCYLYSKGQMNAEALFWTENRFDSMIAGMLLAEYVDYKPVGESLGKLKYSLIGITAIAFILISYSFDWNHIIRLTLANNFYNIALALIIYLAIQKEGIFKTILGLPIFRPLSRITFTVYLWNIPLMGIATRWALKGETLVTLSVLPKLYLICFGFTIIAAWPIFLLIEQPFIWWKEKPKVLENKNEAKTA</sequence>
<keyword evidence="1" id="KW-1133">Transmembrane helix</keyword>
<feature type="transmembrane region" description="Helical" evidence="1">
    <location>
        <begin position="352"/>
        <end position="373"/>
    </location>
</feature>
<dbReference type="InterPro" id="IPR052728">
    <property type="entry name" value="O2_lipid_transport_reg"/>
</dbReference>
<dbReference type="OrthoDB" id="9767863at2"/>
<feature type="transmembrane region" description="Helical" evidence="1">
    <location>
        <begin position="21"/>
        <end position="37"/>
    </location>
</feature>
<protein>
    <submittedName>
        <fullName evidence="3">Acyltransferase</fullName>
    </submittedName>
</protein>
<feature type="transmembrane region" description="Helical" evidence="1">
    <location>
        <begin position="97"/>
        <end position="114"/>
    </location>
</feature>
<feature type="transmembrane region" description="Helical" evidence="1">
    <location>
        <begin position="255"/>
        <end position="272"/>
    </location>
</feature>
<keyword evidence="3" id="KW-0012">Acyltransferase</keyword>
<name>A0A2M9XID4_9LEPT</name>
<dbReference type="RefSeq" id="WP_100705142.1">
    <property type="nucleotide sequence ID" value="NZ_NPDL01000010.1"/>
</dbReference>
<keyword evidence="3" id="KW-0808">Transferase</keyword>
<evidence type="ECO:0000313" key="3">
    <source>
        <dbReference type="EMBL" id="PJZ27404.1"/>
    </source>
</evidence>
<dbReference type="InterPro" id="IPR002656">
    <property type="entry name" value="Acyl_transf_3_dom"/>
</dbReference>
<dbReference type="PANTHER" id="PTHR11161:SF0">
    <property type="entry name" value="O-ACYLTRANSFERASE LIKE PROTEIN"/>
    <property type="match status" value="1"/>
</dbReference>
<feature type="domain" description="Acyltransferase 3" evidence="2">
    <location>
        <begin position="17"/>
        <end position="369"/>
    </location>
</feature>
<feature type="transmembrane region" description="Helical" evidence="1">
    <location>
        <begin position="193"/>
        <end position="212"/>
    </location>
</feature>
<feature type="transmembrane region" description="Helical" evidence="1">
    <location>
        <begin position="162"/>
        <end position="186"/>
    </location>
</feature>
<evidence type="ECO:0000313" key="4">
    <source>
        <dbReference type="Proteomes" id="UP000232196"/>
    </source>
</evidence>
<proteinExistence type="predicted"/>
<reference evidence="3 4" key="1">
    <citation type="submission" date="2017-07" db="EMBL/GenBank/DDBJ databases">
        <title>Leptospira spp. isolated from tropical soils.</title>
        <authorList>
            <person name="Thibeaux R."/>
            <person name="Iraola G."/>
            <person name="Ferres I."/>
            <person name="Bierque E."/>
            <person name="Girault D."/>
            <person name="Soupe-Gilbert M.-E."/>
            <person name="Picardeau M."/>
            <person name="Goarant C."/>
        </authorList>
    </citation>
    <scope>NUCLEOTIDE SEQUENCE [LARGE SCALE GENOMIC DNA]</scope>
    <source>
        <strain evidence="3 4">MCA1-C-A1</strain>
    </source>
</reference>
<evidence type="ECO:0000259" key="2">
    <source>
        <dbReference type="Pfam" id="PF01757"/>
    </source>
</evidence>
<dbReference type="EMBL" id="NPDN01000001">
    <property type="protein sequence ID" value="PJZ27404.1"/>
    <property type="molecule type" value="Genomic_DNA"/>
</dbReference>
<dbReference type="GO" id="GO:0016747">
    <property type="term" value="F:acyltransferase activity, transferring groups other than amino-acyl groups"/>
    <property type="evidence" value="ECO:0007669"/>
    <property type="project" value="InterPro"/>
</dbReference>
<keyword evidence="1" id="KW-0812">Transmembrane</keyword>
<accession>A0A2M9XID4</accession>
<feature type="transmembrane region" description="Helical" evidence="1">
    <location>
        <begin position="320"/>
        <end position="340"/>
    </location>
</feature>